<feature type="compositionally biased region" description="Basic and acidic residues" evidence="1">
    <location>
        <begin position="252"/>
        <end position="261"/>
    </location>
</feature>
<dbReference type="RefSeq" id="XP_055894736.1">
    <property type="nucleotide sequence ID" value="XM_056038761.1"/>
</dbReference>
<reference evidence="3 4" key="1">
    <citation type="submission" date="2025-04" db="UniProtKB">
        <authorList>
            <consortium name="RefSeq"/>
        </authorList>
    </citation>
    <scope>IDENTIFICATION</scope>
</reference>
<evidence type="ECO:0000313" key="4">
    <source>
        <dbReference type="RefSeq" id="XP_055894736.1"/>
    </source>
</evidence>
<dbReference type="GeneID" id="106058824"/>
<dbReference type="AlphaFoldDB" id="A0A9W3B5R3"/>
<organism evidence="2 3">
    <name type="scientific">Biomphalaria glabrata</name>
    <name type="common">Bloodfluke planorb</name>
    <name type="synonym">Freshwater snail</name>
    <dbReference type="NCBI Taxonomy" id="6526"/>
    <lineage>
        <taxon>Eukaryota</taxon>
        <taxon>Metazoa</taxon>
        <taxon>Spiralia</taxon>
        <taxon>Lophotrochozoa</taxon>
        <taxon>Mollusca</taxon>
        <taxon>Gastropoda</taxon>
        <taxon>Heterobranchia</taxon>
        <taxon>Euthyneura</taxon>
        <taxon>Panpulmonata</taxon>
        <taxon>Hygrophila</taxon>
        <taxon>Lymnaeoidea</taxon>
        <taxon>Planorbidae</taxon>
        <taxon>Biomphalaria</taxon>
    </lineage>
</organism>
<dbReference type="InterPro" id="IPR036788">
    <property type="entry name" value="T_IF-3_C_sf"/>
</dbReference>
<protein>
    <submittedName>
        <fullName evidence="3 4">Uncharacterized protein LOC106058824 isoform X1</fullName>
    </submittedName>
</protein>
<proteinExistence type="predicted"/>
<dbReference type="Gene3D" id="3.30.110.10">
    <property type="entry name" value="Translation initiation factor 3 (IF-3), C-terminal domain"/>
    <property type="match status" value="1"/>
</dbReference>
<name>A0A9W3B5R3_BIOGL</name>
<gene>
    <name evidence="3 4" type="primary">LOC106058824</name>
</gene>
<dbReference type="RefSeq" id="XP_055894735.1">
    <property type="nucleotide sequence ID" value="XM_056038760.1"/>
</dbReference>
<feature type="region of interest" description="Disordered" evidence="1">
    <location>
        <begin position="322"/>
        <end position="349"/>
    </location>
</feature>
<evidence type="ECO:0000313" key="3">
    <source>
        <dbReference type="RefSeq" id="XP_055894735.1"/>
    </source>
</evidence>
<feature type="region of interest" description="Disordered" evidence="1">
    <location>
        <begin position="227"/>
        <end position="261"/>
    </location>
</feature>
<keyword evidence="2" id="KW-1185">Reference proteome</keyword>
<evidence type="ECO:0000313" key="2">
    <source>
        <dbReference type="Proteomes" id="UP001165740"/>
    </source>
</evidence>
<dbReference type="GO" id="GO:0006413">
    <property type="term" value="P:translational initiation"/>
    <property type="evidence" value="ECO:0007669"/>
    <property type="project" value="InterPro"/>
</dbReference>
<dbReference type="OrthoDB" id="10281409at2759"/>
<accession>A0A9W3B5R3</accession>
<sequence length="349" mass="38372">MSAPLKHTNCKMICRPRLSILQVIFCCSPEHKAIKLSYQGLLSAVNGLHVYHGGRHNHRWVKDTDITSLFWNGPPKGLTTSHCQRLCSPKGLMLSRSLVLSSQVFAGVSKNLGLQLNDSSDCLVFDENGILIRKFILKDARAHAQAKHSRLVYLNKNKDGMNCFKLQPLLTSASPAQSQIGAEKTSEDADRDINIGDILKDIKPVTRADGQIVRTKNANKYVPKDSNVKATSSTKQLALSDDETMGAGTRNTNEDTPKDTPKEFTIKSKIKEHDLLIKTTKMKSLLTKGKPVKVIIQYTEAEKDGGSSLAKKLMEELKSLGKLQTETSGKTASRFTVTPTASQPKQSAS</sequence>
<dbReference type="SUPFAM" id="SSF55200">
    <property type="entry name" value="Translation initiation factor IF3, C-terminal domain"/>
    <property type="match status" value="1"/>
</dbReference>
<dbReference type="Proteomes" id="UP001165740">
    <property type="component" value="Chromosome 8"/>
</dbReference>
<evidence type="ECO:0000256" key="1">
    <source>
        <dbReference type="SAM" id="MobiDB-lite"/>
    </source>
</evidence>
<feature type="compositionally biased region" description="Polar residues" evidence="1">
    <location>
        <begin position="228"/>
        <end position="237"/>
    </location>
</feature>